<protein>
    <submittedName>
        <fullName evidence="1">SRPBCC domain-containing protein</fullName>
    </submittedName>
</protein>
<organism evidence="1 2">
    <name type="scientific">Robertmurraya mangrovi</name>
    <dbReference type="NCBI Taxonomy" id="3098077"/>
    <lineage>
        <taxon>Bacteria</taxon>
        <taxon>Bacillati</taxon>
        <taxon>Bacillota</taxon>
        <taxon>Bacilli</taxon>
        <taxon>Bacillales</taxon>
        <taxon>Bacillaceae</taxon>
        <taxon>Robertmurraya</taxon>
    </lineage>
</organism>
<dbReference type="Proteomes" id="UP001290455">
    <property type="component" value="Unassembled WGS sequence"/>
</dbReference>
<reference evidence="1 2" key="1">
    <citation type="submission" date="2023-11" db="EMBL/GenBank/DDBJ databases">
        <title>Bacillus jintuensis, isolated from a mudflat on the Beibu Gulf coast.</title>
        <authorList>
            <person name="Li M."/>
        </authorList>
    </citation>
    <scope>NUCLEOTIDE SEQUENCE [LARGE SCALE GENOMIC DNA]</scope>
    <source>
        <strain evidence="1 2">31A1R</strain>
    </source>
</reference>
<evidence type="ECO:0000313" key="1">
    <source>
        <dbReference type="EMBL" id="MDZ5470425.1"/>
    </source>
</evidence>
<gene>
    <name evidence="1" type="ORF">SM124_01565</name>
</gene>
<evidence type="ECO:0000313" key="2">
    <source>
        <dbReference type="Proteomes" id="UP001290455"/>
    </source>
</evidence>
<dbReference type="RefSeq" id="WP_322444727.1">
    <property type="nucleotide sequence ID" value="NZ_JAXOFX010000001.1"/>
</dbReference>
<accession>A0ABU5ITE7</accession>
<dbReference type="Gene3D" id="3.30.530.20">
    <property type="match status" value="1"/>
</dbReference>
<dbReference type="InterPro" id="IPR023393">
    <property type="entry name" value="START-like_dom_sf"/>
</dbReference>
<dbReference type="PANTHER" id="PTHR38588">
    <property type="entry name" value="BLL0334 PROTEIN"/>
    <property type="match status" value="1"/>
</dbReference>
<keyword evidence="2" id="KW-1185">Reference proteome</keyword>
<dbReference type="Pfam" id="PF06240">
    <property type="entry name" value="COXG"/>
    <property type="match status" value="1"/>
</dbReference>
<dbReference type="PANTHER" id="PTHR38588:SF1">
    <property type="entry name" value="BLL0334 PROTEIN"/>
    <property type="match status" value="1"/>
</dbReference>
<dbReference type="EMBL" id="JAXOFX010000001">
    <property type="protein sequence ID" value="MDZ5470425.1"/>
    <property type="molecule type" value="Genomic_DNA"/>
</dbReference>
<dbReference type="InterPro" id="IPR010419">
    <property type="entry name" value="CO_DH_gsu"/>
</dbReference>
<proteinExistence type="predicted"/>
<comment type="caution">
    <text evidence="1">The sequence shown here is derived from an EMBL/GenBank/DDBJ whole genome shotgun (WGS) entry which is preliminary data.</text>
</comment>
<dbReference type="SUPFAM" id="SSF55961">
    <property type="entry name" value="Bet v1-like"/>
    <property type="match status" value="1"/>
</dbReference>
<name>A0ABU5ITE7_9BACI</name>
<sequence length="152" mass="17131">MRIEDSFLLHASKEDIWNLFMNVEKLGSCVPGCENVKALSPTEYTAKMEVKVQFMKFNYEAKGKMKNIVENESIEVEMNGKPLSSLAGPFQNNILIKLEEVEPRKVKIHYIMDAQAEGKLASLGDVLMKGSIQKTADQFSENVQKLFVGENV</sequence>